<dbReference type="EMBL" id="LVYI01000002">
    <property type="protein sequence ID" value="OAP63078.1"/>
    <property type="molecule type" value="Genomic_DNA"/>
</dbReference>
<dbReference type="GeneID" id="30006475"/>
<keyword evidence="1" id="KW-0472">Membrane</keyword>
<feature type="transmembrane region" description="Helical" evidence="1">
    <location>
        <begin position="12"/>
        <end position="35"/>
    </location>
</feature>
<sequence>MSSSSSPTIPRFYRVFFSTIDPLIALSGALTQLFAPATILRLYNVSATAAATTRPAPETTVLLDSGAGYLLSTMFLQVVLLRRRPADRTVWRCLEASILIQDVAVVGAVVRSLAAQHRLAWRLVAPDEWANLAILVGLGALRAAFLLGVGMGNAGEAKGKRT</sequence>
<reference evidence="3 4" key="1">
    <citation type="submission" date="2016-04" db="EMBL/GenBank/DDBJ databases">
        <title>Draft genome of Fonsecaea erecta CBS 125763.</title>
        <authorList>
            <person name="Weiss V.A."/>
            <person name="Vicente V.A."/>
            <person name="Raittz R.T."/>
            <person name="Moreno L.F."/>
            <person name="De Souza E.M."/>
            <person name="Pedrosa F.O."/>
            <person name="Steffens M.B."/>
            <person name="Faoro H."/>
            <person name="Tadra-Sfeir M.Z."/>
            <person name="Najafzadeh M.J."/>
            <person name="Felipe M.S."/>
            <person name="Teixeira M."/>
            <person name="Sun J."/>
            <person name="Xi L."/>
            <person name="Gomes R."/>
            <person name="De Azevedo C.M."/>
            <person name="Salgado C.G."/>
            <person name="Da Silva M.B."/>
            <person name="Nascimento M.F."/>
            <person name="Queiroz-Telles F."/>
            <person name="Attili D.S."/>
            <person name="Gorbushina A."/>
        </authorList>
    </citation>
    <scope>NUCLEOTIDE SEQUENCE [LARGE SCALE GENOMIC DNA]</scope>
    <source>
        <strain evidence="3 4">CBS 125763</strain>
    </source>
</reference>
<dbReference type="Proteomes" id="UP000078343">
    <property type="component" value="Unassembled WGS sequence"/>
</dbReference>
<keyword evidence="4" id="KW-1185">Reference proteome</keyword>
<feature type="transmembrane region" description="Helical" evidence="1">
    <location>
        <begin position="61"/>
        <end position="81"/>
    </location>
</feature>
<evidence type="ECO:0000256" key="1">
    <source>
        <dbReference type="SAM" id="Phobius"/>
    </source>
</evidence>
<evidence type="ECO:0000313" key="4">
    <source>
        <dbReference type="Proteomes" id="UP000078343"/>
    </source>
</evidence>
<dbReference type="AlphaFoldDB" id="A0A178ZTH1"/>
<proteinExistence type="predicted"/>
<feature type="domain" description="DUF7704" evidence="2">
    <location>
        <begin position="8"/>
        <end position="149"/>
    </location>
</feature>
<feature type="transmembrane region" description="Helical" evidence="1">
    <location>
        <begin position="93"/>
        <end position="114"/>
    </location>
</feature>
<comment type="caution">
    <text evidence="3">The sequence shown here is derived from an EMBL/GenBank/DDBJ whole genome shotgun (WGS) entry which is preliminary data.</text>
</comment>
<protein>
    <recommendedName>
        <fullName evidence="2">DUF7704 domain-containing protein</fullName>
    </recommendedName>
</protein>
<name>A0A178ZTH1_9EURO</name>
<dbReference type="InterPro" id="IPR056121">
    <property type="entry name" value="DUF7704"/>
</dbReference>
<evidence type="ECO:0000259" key="2">
    <source>
        <dbReference type="Pfam" id="PF24803"/>
    </source>
</evidence>
<keyword evidence="1" id="KW-1133">Transmembrane helix</keyword>
<organism evidence="3 4">
    <name type="scientific">Fonsecaea erecta</name>
    <dbReference type="NCBI Taxonomy" id="1367422"/>
    <lineage>
        <taxon>Eukaryota</taxon>
        <taxon>Fungi</taxon>
        <taxon>Dikarya</taxon>
        <taxon>Ascomycota</taxon>
        <taxon>Pezizomycotina</taxon>
        <taxon>Eurotiomycetes</taxon>
        <taxon>Chaetothyriomycetidae</taxon>
        <taxon>Chaetothyriales</taxon>
        <taxon>Herpotrichiellaceae</taxon>
        <taxon>Fonsecaea</taxon>
    </lineage>
</organism>
<dbReference type="Pfam" id="PF24803">
    <property type="entry name" value="DUF7704"/>
    <property type="match status" value="1"/>
</dbReference>
<dbReference type="RefSeq" id="XP_018696445.1">
    <property type="nucleotide sequence ID" value="XM_018833821.1"/>
</dbReference>
<gene>
    <name evidence="3" type="ORF">AYL99_02305</name>
</gene>
<accession>A0A178ZTH1</accession>
<evidence type="ECO:0000313" key="3">
    <source>
        <dbReference type="EMBL" id="OAP63078.1"/>
    </source>
</evidence>
<feature type="transmembrane region" description="Helical" evidence="1">
    <location>
        <begin position="129"/>
        <end position="151"/>
    </location>
</feature>
<dbReference type="PANTHER" id="PTHR37019:SF1">
    <property type="entry name" value="EXPERA DOMAIN-CONTAINING PROTEIN"/>
    <property type="match status" value="1"/>
</dbReference>
<dbReference type="OrthoDB" id="2937326at2759"/>
<keyword evidence="1" id="KW-0812">Transmembrane</keyword>
<dbReference type="PANTHER" id="PTHR37019">
    <property type="entry name" value="CHROMOSOME 1, WHOLE GENOME SHOTGUN SEQUENCE"/>
    <property type="match status" value="1"/>
</dbReference>